<dbReference type="Proteomes" id="UP000239406">
    <property type="component" value="Unassembled WGS sequence"/>
</dbReference>
<protein>
    <submittedName>
        <fullName evidence="2">Uncharacterized protein</fullName>
    </submittedName>
</protein>
<gene>
    <name evidence="2" type="ORF">C1702_05655</name>
    <name evidence="3" type="ORF">EV676_101606</name>
</gene>
<dbReference type="RefSeq" id="WP_104356719.1">
    <property type="nucleotide sequence ID" value="NZ_CP064338.1"/>
</dbReference>
<dbReference type="EMBL" id="PSNY01000005">
    <property type="protein sequence ID" value="PPE70630.1"/>
    <property type="molecule type" value="Genomic_DNA"/>
</dbReference>
<accession>A0A2S5T6L7</accession>
<evidence type="ECO:0000313" key="3">
    <source>
        <dbReference type="EMBL" id="TCP10022.1"/>
    </source>
</evidence>
<dbReference type="OrthoDB" id="9150628at2"/>
<name>A0A2S5T6L7_9BURK</name>
<dbReference type="EMBL" id="SLXF01000001">
    <property type="protein sequence ID" value="TCP10022.1"/>
    <property type="molecule type" value="Genomic_DNA"/>
</dbReference>
<dbReference type="PROSITE" id="PS51257">
    <property type="entry name" value="PROKAR_LIPOPROTEIN"/>
    <property type="match status" value="1"/>
</dbReference>
<feature type="signal peptide" evidence="1">
    <location>
        <begin position="1"/>
        <end position="21"/>
    </location>
</feature>
<feature type="chain" id="PRO_5040584339" evidence="1">
    <location>
        <begin position="22"/>
        <end position="205"/>
    </location>
</feature>
<keyword evidence="4" id="KW-1185">Reference proteome</keyword>
<dbReference type="AlphaFoldDB" id="A0A2S5T6L7"/>
<sequence length="205" mass="21725">MKPSLSALALLLGACCLPAQAQDDGTRERAARTCEDAVGETVQQMRGRAAQEVQFVGSKRAVAPTSEAKIGVRGEGVYRGPGSGDVRFTYSCAFDTATGGTSGVLFRDDARPQASAQPVEPDLALISPEACETATAEALKQKYPRVGRIVFDVSTRAVEATPDRHHLLRGQVAVERAPGMASIPMTYRCRFAPRTGALVDTTLDG</sequence>
<keyword evidence="1" id="KW-0732">Signal</keyword>
<organism evidence="2 4">
    <name type="scientific">Caldimonas thermodepolymerans</name>
    <dbReference type="NCBI Taxonomy" id="215580"/>
    <lineage>
        <taxon>Bacteria</taxon>
        <taxon>Pseudomonadati</taxon>
        <taxon>Pseudomonadota</taxon>
        <taxon>Betaproteobacteria</taxon>
        <taxon>Burkholderiales</taxon>
        <taxon>Sphaerotilaceae</taxon>
        <taxon>Caldimonas</taxon>
    </lineage>
</organism>
<evidence type="ECO:0000313" key="4">
    <source>
        <dbReference type="Proteomes" id="UP000239406"/>
    </source>
</evidence>
<evidence type="ECO:0000313" key="2">
    <source>
        <dbReference type="EMBL" id="PPE70630.1"/>
    </source>
</evidence>
<proteinExistence type="predicted"/>
<comment type="caution">
    <text evidence="2">The sequence shown here is derived from an EMBL/GenBank/DDBJ whole genome shotgun (WGS) entry which is preliminary data.</text>
</comment>
<evidence type="ECO:0000256" key="1">
    <source>
        <dbReference type="SAM" id="SignalP"/>
    </source>
</evidence>
<evidence type="ECO:0000313" key="5">
    <source>
        <dbReference type="Proteomes" id="UP000294772"/>
    </source>
</evidence>
<reference evidence="3 5" key="2">
    <citation type="submission" date="2019-03" db="EMBL/GenBank/DDBJ databases">
        <title>Genomic Encyclopedia of Type Strains, Phase IV (KMG-IV): sequencing the most valuable type-strain genomes for metagenomic binning, comparative biology and taxonomic classification.</title>
        <authorList>
            <person name="Goeker M."/>
        </authorList>
    </citation>
    <scope>NUCLEOTIDE SEQUENCE [LARGE SCALE GENOMIC DNA]</scope>
    <source>
        <strain evidence="3 5">DSM 15264</strain>
    </source>
</reference>
<dbReference type="Proteomes" id="UP000294772">
    <property type="component" value="Unassembled WGS sequence"/>
</dbReference>
<reference evidence="2 4" key="1">
    <citation type="submission" date="2018-02" db="EMBL/GenBank/DDBJ databases">
        <title>Reclassifiation of [Polyangium] brachysporum DSM 7029 as Guopingzhaonella breviflexa gen. nov., sp. nov., a member of the family Comamonadaceae.</title>
        <authorList>
            <person name="Tang B."/>
        </authorList>
    </citation>
    <scope>NUCLEOTIDE SEQUENCE [LARGE SCALE GENOMIC DNA]</scope>
    <source>
        <strain evidence="2 4">DSM 15344</strain>
    </source>
</reference>